<organism evidence="2 3">
    <name type="scientific">Thermus aquaticus</name>
    <dbReference type="NCBI Taxonomy" id="271"/>
    <lineage>
        <taxon>Bacteria</taxon>
        <taxon>Thermotogati</taxon>
        <taxon>Deinococcota</taxon>
        <taxon>Deinococci</taxon>
        <taxon>Thermales</taxon>
        <taxon>Thermaceae</taxon>
        <taxon>Thermus</taxon>
    </lineage>
</organism>
<name>A0A0M9AGF6_THEAQ</name>
<comment type="caution">
    <text evidence="2">The sequence shown here is derived from an EMBL/GenBank/DDBJ whole genome shotgun (WGS) entry which is preliminary data.</text>
</comment>
<evidence type="ECO:0000313" key="3">
    <source>
        <dbReference type="Proteomes" id="UP000037685"/>
    </source>
</evidence>
<dbReference type="SUPFAM" id="SSF142823">
    <property type="entry name" value="ComB-like"/>
    <property type="match status" value="1"/>
</dbReference>
<protein>
    <recommendedName>
        <fullName evidence="1">Probable 2-phosphosulfolactate phosphatase</fullName>
    </recommendedName>
</protein>
<dbReference type="RefSeq" id="WP_053767779.1">
    <property type="nucleotide sequence ID" value="NZ_LHCI01000106.1"/>
</dbReference>
<dbReference type="Proteomes" id="UP000037685">
    <property type="component" value="Unassembled WGS sequence"/>
</dbReference>
<accession>A0A0M9AGF6</accession>
<dbReference type="AlphaFoldDB" id="A0A0M9AGF6"/>
<dbReference type="InterPro" id="IPR005238">
    <property type="entry name" value="ComB-like"/>
</dbReference>
<proteinExistence type="predicted"/>
<dbReference type="Gene3D" id="3.90.1560.10">
    <property type="entry name" value="ComB-like"/>
    <property type="match status" value="1"/>
</dbReference>
<gene>
    <name evidence="2" type="primary">comB</name>
    <name evidence="2" type="ORF">BVI061214_01339</name>
</gene>
<evidence type="ECO:0000313" key="2">
    <source>
        <dbReference type="EMBL" id="KOX90151.1"/>
    </source>
</evidence>
<dbReference type="EMBL" id="LHCI01000106">
    <property type="protein sequence ID" value="KOX90151.1"/>
    <property type="molecule type" value="Genomic_DNA"/>
</dbReference>
<sequence length="238" mass="25673">MCRVDLCLRPALGPLFLVEVLPAGSVLTLLLAQGAQEVWVAPGPKVARLLAQELGREALLLGEVEGFPPEGFHGRVSLVELEATEVKGKRAILVAPMLNASLLPEEKEVYLAGFRNAKAALELARSLPSPTFRPAGAPEPLLSALVATGFFQKKLAQEGPPTLATALLKAFPDPQEALFQSPEGQALHREGRTEELARASLIGVDPVVPRLAETRFFPKEAFGLTQDRFAQRFVPWSA</sequence>
<reference evidence="2 3" key="1">
    <citation type="submission" date="2015-07" db="EMBL/GenBank/DDBJ databases">
        <authorList>
            <person name="Noorani M."/>
        </authorList>
    </citation>
    <scope>NUCLEOTIDE SEQUENCE [LARGE SCALE GENOMIC DNA]</scope>
    <source>
        <strain evidence="3">ATCC 25104 / DSM 625 / JCM 10724 / NBRC 103206 / NCIMB 11243 / YT-1</strain>
    </source>
</reference>
<dbReference type="InterPro" id="IPR036702">
    <property type="entry name" value="ComB-like_sf"/>
</dbReference>
<keyword evidence="2" id="KW-0378">Hydrolase</keyword>
<dbReference type="PATRIC" id="fig|271.14.peg.1413"/>
<dbReference type="GO" id="GO:0000287">
    <property type="term" value="F:magnesium ion binding"/>
    <property type="evidence" value="ECO:0007669"/>
    <property type="project" value="InterPro"/>
</dbReference>
<dbReference type="Pfam" id="PF04029">
    <property type="entry name" value="2-ph_phosp"/>
    <property type="match status" value="1"/>
</dbReference>
<evidence type="ECO:0000256" key="1">
    <source>
        <dbReference type="ARBA" id="ARBA00021948"/>
    </source>
</evidence>
<dbReference type="GO" id="GO:0050532">
    <property type="term" value="F:2-phosphosulfolactate phosphatase activity"/>
    <property type="evidence" value="ECO:0007669"/>
    <property type="project" value="InterPro"/>
</dbReference>